<protein>
    <submittedName>
        <fullName evidence="3">Uncharacterized protein</fullName>
    </submittedName>
</protein>
<evidence type="ECO:0000256" key="1">
    <source>
        <dbReference type="SAM" id="MobiDB-lite"/>
    </source>
</evidence>
<proteinExistence type="predicted"/>
<dbReference type="STRING" id="1122209.SAMN02745752_00335"/>
<dbReference type="AlphaFoldDB" id="A0A1K1TVV2"/>
<name>A0A1K1TVV2_9GAMM</name>
<keyword evidence="4" id="KW-1185">Reference proteome</keyword>
<accession>A0A1K1TVV2</accession>
<dbReference type="EMBL" id="FPJW01000001">
    <property type="protein sequence ID" value="SFX04702.1"/>
    <property type="molecule type" value="Genomic_DNA"/>
</dbReference>
<organism evidence="3 4">
    <name type="scientific">Marinospirillum alkaliphilum DSM 21637</name>
    <dbReference type="NCBI Taxonomy" id="1122209"/>
    <lineage>
        <taxon>Bacteria</taxon>
        <taxon>Pseudomonadati</taxon>
        <taxon>Pseudomonadota</taxon>
        <taxon>Gammaproteobacteria</taxon>
        <taxon>Oceanospirillales</taxon>
        <taxon>Oceanospirillaceae</taxon>
        <taxon>Marinospirillum</taxon>
    </lineage>
</organism>
<dbReference type="Proteomes" id="UP000182350">
    <property type="component" value="Unassembled WGS sequence"/>
</dbReference>
<reference evidence="3 4" key="1">
    <citation type="submission" date="2016-11" db="EMBL/GenBank/DDBJ databases">
        <authorList>
            <person name="Jaros S."/>
            <person name="Januszkiewicz K."/>
            <person name="Wedrychowicz H."/>
        </authorList>
    </citation>
    <scope>NUCLEOTIDE SEQUENCE [LARGE SCALE GENOMIC DNA]</scope>
    <source>
        <strain evidence="3 4">DSM 21637</strain>
    </source>
</reference>
<keyword evidence="2" id="KW-1133">Transmembrane helix</keyword>
<evidence type="ECO:0000313" key="3">
    <source>
        <dbReference type="EMBL" id="SFX04702.1"/>
    </source>
</evidence>
<dbReference type="OrthoDB" id="6119797at2"/>
<sequence length="118" mass="12950">MSKQQKDTASGYTPTFTSSGSALRTLRTGKSNPNWQAAAEFLLERAAPDVRLLVEAATQIQMEKDGLKTDRRELAVRKKSFSLNLNLGWLQWLLIAAAGVGFIALLAWIAQNATLRAC</sequence>
<dbReference type="RefSeq" id="WP_072324567.1">
    <property type="nucleotide sequence ID" value="NZ_FPJW01000001.1"/>
</dbReference>
<keyword evidence="2" id="KW-0472">Membrane</keyword>
<evidence type="ECO:0000256" key="2">
    <source>
        <dbReference type="SAM" id="Phobius"/>
    </source>
</evidence>
<feature type="transmembrane region" description="Helical" evidence="2">
    <location>
        <begin position="89"/>
        <end position="110"/>
    </location>
</feature>
<gene>
    <name evidence="3" type="ORF">SAMN02745752_00335</name>
</gene>
<keyword evidence="2" id="KW-0812">Transmembrane</keyword>
<feature type="compositionally biased region" description="Polar residues" evidence="1">
    <location>
        <begin position="7"/>
        <end position="29"/>
    </location>
</feature>
<evidence type="ECO:0000313" key="4">
    <source>
        <dbReference type="Proteomes" id="UP000182350"/>
    </source>
</evidence>
<feature type="region of interest" description="Disordered" evidence="1">
    <location>
        <begin position="1"/>
        <end position="29"/>
    </location>
</feature>